<keyword evidence="4" id="KW-0511">Multifunctional enzyme</keyword>
<keyword evidence="3" id="KW-0378">Hydrolase</keyword>
<dbReference type="InterPro" id="IPR024051">
    <property type="entry name" value="AICAR_Tfase_dup_dom_sf"/>
</dbReference>
<evidence type="ECO:0000256" key="4">
    <source>
        <dbReference type="ARBA" id="ARBA00023268"/>
    </source>
</evidence>
<dbReference type="GO" id="GO:0006189">
    <property type="term" value="P:'de novo' IMP biosynthetic process"/>
    <property type="evidence" value="ECO:0007669"/>
    <property type="project" value="TreeGrafter"/>
</dbReference>
<protein>
    <submittedName>
        <fullName evidence="5">Bifunctional purine biosynthesis protein PurH</fullName>
    </submittedName>
</protein>
<reference evidence="5" key="1">
    <citation type="submission" date="2019-08" db="EMBL/GenBank/DDBJ databases">
        <authorList>
            <person name="Kucharzyk K."/>
            <person name="Murdoch R.W."/>
            <person name="Higgins S."/>
            <person name="Loffler F."/>
        </authorList>
    </citation>
    <scope>NUCLEOTIDE SEQUENCE</scope>
</reference>
<dbReference type="SUPFAM" id="SSF53927">
    <property type="entry name" value="Cytidine deaminase-like"/>
    <property type="match status" value="1"/>
</dbReference>
<proteinExistence type="predicted"/>
<dbReference type="GO" id="GO:0003937">
    <property type="term" value="F:IMP cyclohydrolase activity"/>
    <property type="evidence" value="ECO:0007669"/>
    <property type="project" value="InterPro"/>
</dbReference>
<keyword evidence="1" id="KW-0808">Transferase</keyword>
<evidence type="ECO:0000256" key="1">
    <source>
        <dbReference type="ARBA" id="ARBA00022679"/>
    </source>
</evidence>
<dbReference type="EMBL" id="VSSQ01093812">
    <property type="protein sequence ID" value="MPN38529.1"/>
    <property type="molecule type" value="Genomic_DNA"/>
</dbReference>
<dbReference type="PANTHER" id="PTHR11692">
    <property type="entry name" value="BIFUNCTIONAL PURINE BIOSYNTHESIS PROTEIN PURH"/>
    <property type="match status" value="1"/>
</dbReference>
<sequence>MIKTFLEIVIAPEFDEDALEVLKTKKNLRVIQCLTCSTDEIEVVSVDGGILVQDVDKKLYEGLKVVTKVAPTPEEMENLIFGMKVAKYVKSNAIVAIKDKMAKGIAGGQVNRIWATVQALDRAQDGVVLASDGFFPFKDSVEEAKKYNIKAIIQPGGSLRDAESIEACDEYGISMVISGTRHFKH</sequence>
<evidence type="ECO:0000313" key="5">
    <source>
        <dbReference type="EMBL" id="MPN38529.1"/>
    </source>
</evidence>
<dbReference type="Pfam" id="PF01808">
    <property type="entry name" value="AICARFT_IMPCHas"/>
    <property type="match status" value="1"/>
</dbReference>
<dbReference type="GO" id="GO:0005829">
    <property type="term" value="C:cytosol"/>
    <property type="evidence" value="ECO:0007669"/>
    <property type="project" value="TreeGrafter"/>
</dbReference>
<accession>A0A645HK06</accession>
<dbReference type="AlphaFoldDB" id="A0A645HK06"/>
<evidence type="ECO:0000256" key="3">
    <source>
        <dbReference type="ARBA" id="ARBA00022801"/>
    </source>
</evidence>
<comment type="caution">
    <text evidence="5">The sequence shown here is derived from an EMBL/GenBank/DDBJ whole genome shotgun (WGS) entry which is preliminary data.</text>
</comment>
<gene>
    <name evidence="5" type="primary">purH_41</name>
    <name evidence="5" type="ORF">SDC9_186053</name>
</gene>
<dbReference type="SMART" id="SM00798">
    <property type="entry name" value="AICARFT_IMPCHas"/>
    <property type="match status" value="1"/>
</dbReference>
<dbReference type="GO" id="GO:0004643">
    <property type="term" value="F:phosphoribosylaminoimidazolecarboxamide formyltransferase activity"/>
    <property type="evidence" value="ECO:0007669"/>
    <property type="project" value="InterPro"/>
</dbReference>
<name>A0A645HK06_9ZZZZ</name>
<dbReference type="FunFam" id="3.40.140.20:FF:000001">
    <property type="entry name" value="Bifunctional purine biosynthesis protein PurH"/>
    <property type="match status" value="1"/>
</dbReference>
<dbReference type="Gene3D" id="3.40.140.20">
    <property type="match status" value="2"/>
</dbReference>
<dbReference type="InterPro" id="IPR016193">
    <property type="entry name" value="Cytidine_deaminase-like"/>
</dbReference>
<dbReference type="PANTHER" id="PTHR11692:SF0">
    <property type="entry name" value="BIFUNCTIONAL PURINE BIOSYNTHESIS PROTEIN ATIC"/>
    <property type="match status" value="1"/>
</dbReference>
<dbReference type="InterPro" id="IPR002695">
    <property type="entry name" value="PurH-like"/>
</dbReference>
<organism evidence="5">
    <name type="scientific">bioreactor metagenome</name>
    <dbReference type="NCBI Taxonomy" id="1076179"/>
    <lineage>
        <taxon>unclassified sequences</taxon>
        <taxon>metagenomes</taxon>
        <taxon>ecological metagenomes</taxon>
    </lineage>
</organism>
<keyword evidence="2" id="KW-0658">Purine biosynthesis</keyword>
<evidence type="ECO:0000256" key="2">
    <source>
        <dbReference type="ARBA" id="ARBA00022755"/>
    </source>
</evidence>